<gene>
    <name evidence="2" type="ORF">HCB35_17465</name>
</gene>
<comment type="caution">
    <text evidence="2">The sequence shown here is derived from an EMBL/GenBank/DDBJ whole genome shotgun (WGS) entry which is preliminary data.</text>
</comment>
<proteinExistence type="predicted"/>
<dbReference type="EMBL" id="JAARZA010000011">
    <property type="protein sequence ID" value="MBC2242266.1"/>
    <property type="molecule type" value="Genomic_DNA"/>
</dbReference>
<reference evidence="2 3" key="1">
    <citation type="submission" date="2020-03" db="EMBL/GenBank/DDBJ databases">
        <title>Soil Listeria distribution.</title>
        <authorList>
            <person name="Liao J."/>
            <person name="Wiedmann M."/>
        </authorList>
    </citation>
    <scope>NUCLEOTIDE SEQUENCE [LARGE SCALE GENOMIC DNA]</scope>
    <source>
        <strain evidence="2 3">FSL L7-0149</strain>
    </source>
</reference>
<evidence type="ECO:0000259" key="1">
    <source>
        <dbReference type="Pfam" id="PF18008"/>
    </source>
</evidence>
<dbReference type="Proteomes" id="UP000553016">
    <property type="component" value="Unassembled WGS sequence"/>
</dbReference>
<dbReference type="RefSeq" id="WP_185541814.1">
    <property type="nucleotide sequence ID" value="NZ_JAARZA010000011.1"/>
</dbReference>
<dbReference type="AlphaFoldDB" id="A0A842FGY0"/>
<accession>A0A842FGY0</accession>
<organism evidence="2 3">
    <name type="scientific">Listeria booriae</name>
    <dbReference type="NCBI Taxonomy" id="1552123"/>
    <lineage>
        <taxon>Bacteria</taxon>
        <taxon>Bacillati</taxon>
        <taxon>Bacillota</taxon>
        <taxon>Bacilli</taxon>
        <taxon>Bacillales</taxon>
        <taxon>Listeriaceae</taxon>
        <taxon>Listeria</taxon>
    </lineage>
</organism>
<evidence type="ECO:0000313" key="2">
    <source>
        <dbReference type="EMBL" id="MBC2242266.1"/>
    </source>
</evidence>
<sequence>MGLEILKDYSTFSDNKKLDTAVEQHILHNQLNDSAIRVLHYLAACAIRYDGACTVLRQSVATKLNLSVSTVARAYIQLRAINAISTKPTRRRNVRGGSGANIIQILPFETPDDTPDDTPVHGAESPQNQVIASDNINNENDVSYISSLKNTTLLDTYATPELSWRQNFIMARKNTGLTEKTLHFLTLFSHSAKEAGNLVGMLYRCKKEVSEQRQALLLLEDLDEAIFKTLRSVHSTCKVSNIKNVQNYLYMALLNLFHEKVNNQIENARSAHVERFGHLLNQATQGGENA</sequence>
<dbReference type="InterPro" id="IPR041151">
    <property type="entry name" value="Bac_RepA_C"/>
</dbReference>
<feature type="domain" description="Replication initiator protein A C-terminal" evidence="1">
    <location>
        <begin position="177"/>
        <end position="262"/>
    </location>
</feature>
<protein>
    <recommendedName>
        <fullName evidence="1">Replication initiator protein A C-terminal domain-containing protein</fullName>
    </recommendedName>
</protein>
<dbReference type="Pfam" id="PF18008">
    <property type="entry name" value="Bac_RepA_C"/>
    <property type="match status" value="1"/>
</dbReference>
<evidence type="ECO:0000313" key="3">
    <source>
        <dbReference type="Proteomes" id="UP000553016"/>
    </source>
</evidence>
<name>A0A842FGY0_9LIST</name>